<feature type="transmembrane region" description="Helical" evidence="1">
    <location>
        <begin position="329"/>
        <end position="349"/>
    </location>
</feature>
<dbReference type="Pfam" id="PF07885">
    <property type="entry name" value="Ion_trans_2"/>
    <property type="match status" value="1"/>
</dbReference>
<dbReference type="GO" id="GO:0016286">
    <property type="term" value="F:small conductance calcium-activated potassium channel activity"/>
    <property type="evidence" value="ECO:0007669"/>
    <property type="project" value="InterPro"/>
</dbReference>
<feature type="transmembrane region" description="Helical" evidence="1">
    <location>
        <begin position="202"/>
        <end position="223"/>
    </location>
</feature>
<feature type="transmembrane region" description="Helical" evidence="1">
    <location>
        <begin position="118"/>
        <end position="141"/>
    </location>
</feature>
<dbReference type="Gene3D" id="1.10.287.70">
    <property type="match status" value="1"/>
</dbReference>
<accession>A0AAU9IUI3</accession>
<feature type="transmembrane region" description="Helical" evidence="1">
    <location>
        <begin position="88"/>
        <end position="106"/>
    </location>
</feature>
<keyword evidence="1" id="KW-1133">Transmembrane helix</keyword>
<dbReference type="InterPro" id="IPR015449">
    <property type="entry name" value="K_chnl_Ca-activ_SK"/>
</dbReference>
<dbReference type="PANTHER" id="PTHR10153">
    <property type="entry name" value="SMALL CONDUCTANCE CALCIUM-ACTIVATED POTASSIUM CHANNEL"/>
    <property type="match status" value="1"/>
</dbReference>
<protein>
    <recommendedName>
        <fullName evidence="2">Potassium channel domain-containing protein</fullName>
    </recommendedName>
</protein>
<dbReference type="GO" id="GO:0016020">
    <property type="term" value="C:membrane"/>
    <property type="evidence" value="ECO:0007669"/>
    <property type="project" value="InterPro"/>
</dbReference>
<evidence type="ECO:0000259" key="2">
    <source>
        <dbReference type="Pfam" id="PF07885"/>
    </source>
</evidence>
<sequence length="565" mass="64855">MEITELRPKRRSKKVGVSLNYDRTRRSSSNQETLFTELPSIPNIMISRRRETPNTTKNPKHKEIDPKSFQVSNINRDLLNLAKKELKFDDTILALIGVAIIMISYMENEIFFANGNKSTYLCTYLRVMEMAMALFSVMWIARRYYNVLTIKIVTFEESIYTTLLSSSLAKPMIIEMMINIWFSPPGYDRSFTVSMMGYDMTYSWNSVFAFIILLRMYLCIRLFGHYSFYTKPKAERVCEMNGEQASSLFALKCFMQDASHFGIALVFIIISLYWALLMRLAERNNRIYSNTPDVESRLVTLADNLWLVFVTTTTVGYGDIFPVTHPGRCIAVIACIIGNVYLGMLVVSLRKELEHSKEQHLAYAWITRKEIAEDVKKAAALAIRKAFTLYMLHIKWGGSCVSPIKPNPRVVYKGVEVPNDQAALGDSKYNRKFSLYKEMKASLHHMKVLVKKSREVGETDNDIIMNLADIALVDLYDIEGKLKSVINESRLLEASSSIGVQRQIENKTAAIRDMSRLIRRRLVGNRRGTVSPDMSPKRIVDDYFSVAANDFSIKLEKQENQENQN</sequence>
<name>A0AAU9IUI3_9CILI</name>
<organism evidence="3 4">
    <name type="scientific">Blepharisma stoltei</name>
    <dbReference type="NCBI Taxonomy" id="1481888"/>
    <lineage>
        <taxon>Eukaryota</taxon>
        <taxon>Sar</taxon>
        <taxon>Alveolata</taxon>
        <taxon>Ciliophora</taxon>
        <taxon>Postciliodesmatophora</taxon>
        <taxon>Heterotrichea</taxon>
        <taxon>Heterotrichida</taxon>
        <taxon>Blepharismidae</taxon>
        <taxon>Blepharisma</taxon>
    </lineage>
</organism>
<feature type="domain" description="Potassium channel" evidence="2">
    <location>
        <begin position="296"/>
        <end position="352"/>
    </location>
</feature>
<feature type="transmembrane region" description="Helical" evidence="1">
    <location>
        <begin position="261"/>
        <end position="278"/>
    </location>
</feature>
<dbReference type="AlphaFoldDB" id="A0AAU9IUI3"/>
<proteinExistence type="predicted"/>
<comment type="caution">
    <text evidence="3">The sequence shown here is derived from an EMBL/GenBank/DDBJ whole genome shotgun (WGS) entry which is preliminary data.</text>
</comment>
<gene>
    <name evidence="3" type="ORF">BSTOLATCC_MIC8425</name>
</gene>
<feature type="transmembrane region" description="Helical" evidence="1">
    <location>
        <begin position="298"/>
        <end position="317"/>
    </location>
</feature>
<evidence type="ECO:0000313" key="4">
    <source>
        <dbReference type="Proteomes" id="UP001162131"/>
    </source>
</evidence>
<keyword evidence="1" id="KW-0812">Transmembrane</keyword>
<evidence type="ECO:0000313" key="3">
    <source>
        <dbReference type="EMBL" id="CAG9313150.1"/>
    </source>
</evidence>
<evidence type="ECO:0000256" key="1">
    <source>
        <dbReference type="SAM" id="Phobius"/>
    </source>
</evidence>
<dbReference type="EMBL" id="CAJZBQ010000010">
    <property type="protein sequence ID" value="CAG9313150.1"/>
    <property type="molecule type" value="Genomic_DNA"/>
</dbReference>
<dbReference type="InterPro" id="IPR013099">
    <property type="entry name" value="K_chnl_dom"/>
</dbReference>
<keyword evidence="1" id="KW-0472">Membrane</keyword>
<keyword evidence="4" id="KW-1185">Reference proteome</keyword>
<dbReference type="Proteomes" id="UP001162131">
    <property type="component" value="Unassembled WGS sequence"/>
</dbReference>
<reference evidence="3" key="1">
    <citation type="submission" date="2021-09" db="EMBL/GenBank/DDBJ databases">
        <authorList>
            <consortium name="AG Swart"/>
            <person name="Singh M."/>
            <person name="Singh A."/>
            <person name="Seah K."/>
            <person name="Emmerich C."/>
        </authorList>
    </citation>
    <scope>NUCLEOTIDE SEQUENCE</scope>
    <source>
        <strain evidence="3">ATCC30299</strain>
    </source>
</reference>
<dbReference type="SUPFAM" id="SSF81324">
    <property type="entry name" value="Voltage-gated potassium channels"/>
    <property type="match status" value="1"/>
</dbReference>